<dbReference type="Pfam" id="PF06271">
    <property type="entry name" value="RDD"/>
    <property type="match status" value="1"/>
</dbReference>
<dbReference type="PANTHER" id="PTHR38480">
    <property type="entry name" value="SLR0254 PROTEIN"/>
    <property type="match status" value="1"/>
</dbReference>
<protein>
    <submittedName>
        <fullName evidence="6">RDD family protein</fullName>
    </submittedName>
</protein>
<comment type="subcellular location">
    <subcellularLocation>
        <location evidence="1">Membrane</location>
        <topology evidence="1">Multi-pass membrane protein</topology>
    </subcellularLocation>
</comment>
<evidence type="ECO:0000256" key="3">
    <source>
        <dbReference type="ARBA" id="ARBA00022989"/>
    </source>
</evidence>
<evidence type="ECO:0000313" key="7">
    <source>
        <dbReference type="Proteomes" id="UP000808349"/>
    </source>
</evidence>
<keyword evidence="4" id="KW-0472">Membrane</keyword>
<comment type="caution">
    <text evidence="6">The sequence shown here is derived from an EMBL/GenBank/DDBJ whole genome shotgun (WGS) entry which is preliminary data.</text>
</comment>
<dbReference type="GO" id="GO:0016020">
    <property type="term" value="C:membrane"/>
    <property type="evidence" value="ECO:0007669"/>
    <property type="project" value="UniProtKB-SubCell"/>
</dbReference>
<evidence type="ECO:0000256" key="1">
    <source>
        <dbReference type="ARBA" id="ARBA00004141"/>
    </source>
</evidence>
<reference evidence="6 7" key="1">
    <citation type="submission" date="2020-10" db="EMBL/GenBank/DDBJ databases">
        <title>Connecting structure to function with the recovery of over 1000 high-quality activated sludge metagenome-assembled genomes encoding full-length rRNA genes using long-read sequencing.</title>
        <authorList>
            <person name="Singleton C.M."/>
            <person name="Petriglieri F."/>
            <person name="Kristensen J.M."/>
            <person name="Kirkegaard R.H."/>
            <person name="Michaelsen T.Y."/>
            <person name="Andersen M.H."/>
            <person name="Karst S.M."/>
            <person name="Dueholm M.S."/>
            <person name="Nielsen P.H."/>
            <person name="Albertsen M."/>
        </authorList>
    </citation>
    <scope>NUCLEOTIDE SEQUENCE [LARGE SCALE GENOMIC DNA]</scope>
    <source>
        <strain evidence="6">Ribe_18-Q3-R11-54_BAT3C.373</strain>
    </source>
</reference>
<dbReference type="InterPro" id="IPR010432">
    <property type="entry name" value="RDD"/>
</dbReference>
<dbReference type="Proteomes" id="UP000808349">
    <property type="component" value="Unassembled WGS sequence"/>
</dbReference>
<evidence type="ECO:0000259" key="5">
    <source>
        <dbReference type="Pfam" id="PF06271"/>
    </source>
</evidence>
<evidence type="ECO:0000256" key="4">
    <source>
        <dbReference type="ARBA" id="ARBA00023136"/>
    </source>
</evidence>
<accession>A0A9D7XDS1</accession>
<organism evidence="6 7">
    <name type="scientific">Candidatus Defluviibacterium haderslevense</name>
    <dbReference type="NCBI Taxonomy" id="2981993"/>
    <lineage>
        <taxon>Bacteria</taxon>
        <taxon>Pseudomonadati</taxon>
        <taxon>Bacteroidota</taxon>
        <taxon>Saprospiria</taxon>
        <taxon>Saprospirales</taxon>
        <taxon>Saprospiraceae</taxon>
        <taxon>Candidatus Defluviibacterium</taxon>
    </lineage>
</organism>
<keyword evidence="3" id="KW-1133">Transmembrane helix</keyword>
<name>A0A9D7XDS1_9BACT</name>
<dbReference type="PANTHER" id="PTHR38480:SF1">
    <property type="entry name" value="SLR0254 PROTEIN"/>
    <property type="match status" value="1"/>
</dbReference>
<dbReference type="AlphaFoldDB" id="A0A9D7XDS1"/>
<proteinExistence type="predicted"/>
<feature type="domain" description="RDD" evidence="5">
    <location>
        <begin position="2"/>
        <end position="62"/>
    </location>
</feature>
<evidence type="ECO:0000256" key="2">
    <source>
        <dbReference type="ARBA" id="ARBA00022692"/>
    </source>
</evidence>
<evidence type="ECO:0000313" key="6">
    <source>
        <dbReference type="EMBL" id="MBK9716831.1"/>
    </source>
</evidence>
<sequence length="68" mass="7992">MGQSFGKRFLKIKVLIQDAESPELHNIIIRHLFDVTDFAFLPRCIVVFTNKRRQRIGDLMAKTMVMQK</sequence>
<keyword evidence="2" id="KW-0812">Transmembrane</keyword>
<dbReference type="EMBL" id="JADKFW010000004">
    <property type="protein sequence ID" value="MBK9716831.1"/>
    <property type="molecule type" value="Genomic_DNA"/>
</dbReference>
<gene>
    <name evidence="6" type="ORF">IPO85_04825</name>
</gene>